<protein>
    <submittedName>
        <fullName evidence="7">Two-component response regulator</fullName>
    </submittedName>
</protein>
<evidence type="ECO:0000259" key="5">
    <source>
        <dbReference type="PROSITE" id="PS01124"/>
    </source>
</evidence>
<evidence type="ECO:0000259" key="6">
    <source>
        <dbReference type="PROSITE" id="PS50110"/>
    </source>
</evidence>
<dbReference type="InterPro" id="IPR020449">
    <property type="entry name" value="Tscrpt_reg_AraC-type_HTH"/>
</dbReference>
<name>A0A917E321_9BACL</name>
<dbReference type="InterPro" id="IPR011006">
    <property type="entry name" value="CheY-like_superfamily"/>
</dbReference>
<comment type="caution">
    <text evidence="7">The sequence shown here is derived from an EMBL/GenBank/DDBJ whole genome shotgun (WGS) entry which is preliminary data.</text>
</comment>
<dbReference type="GO" id="GO:0043565">
    <property type="term" value="F:sequence-specific DNA binding"/>
    <property type="evidence" value="ECO:0007669"/>
    <property type="project" value="InterPro"/>
</dbReference>
<dbReference type="EMBL" id="BMHP01000008">
    <property type="protein sequence ID" value="GGD96720.1"/>
    <property type="molecule type" value="Genomic_DNA"/>
</dbReference>
<dbReference type="AlphaFoldDB" id="A0A917E321"/>
<accession>A0A917E321</accession>
<dbReference type="Pfam" id="PF12833">
    <property type="entry name" value="HTH_18"/>
    <property type="match status" value="1"/>
</dbReference>
<dbReference type="InterPro" id="IPR009057">
    <property type="entry name" value="Homeodomain-like_sf"/>
</dbReference>
<dbReference type="PROSITE" id="PS00041">
    <property type="entry name" value="HTH_ARAC_FAMILY_1"/>
    <property type="match status" value="1"/>
</dbReference>
<dbReference type="SMART" id="SM00342">
    <property type="entry name" value="HTH_ARAC"/>
    <property type="match status" value="1"/>
</dbReference>
<sequence length="251" mass="28973">MLLRVLIADDESIERRVIQKIITDSKLPAVVLDMAKSGNEIIQLAELHYPDLIFMDISMPGVNGLDASCIIREKHPDTIISIITAYDEFNYAKRAIDIHVNYFLLKPIEPEEIIKIIKECIKQKFAAPVQDTTKISPKRMRLAEEIVGFIHEHYTQPVTLQYIESRLNASQQYLSRTFKEAYDMTIMNYLQQVRIERALELLKNPDLSISQVSEMIGYADPSYFGQIFRRIQGMSPLQYQYNHAQKTGTTD</sequence>
<dbReference type="InterPro" id="IPR018062">
    <property type="entry name" value="HTH_AraC-typ_CS"/>
</dbReference>
<dbReference type="PANTHER" id="PTHR43280:SF28">
    <property type="entry name" value="HTH-TYPE TRANSCRIPTIONAL ACTIVATOR RHAS"/>
    <property type="match status" value="1"/>
</dbReference>
<keyword evidence="2" id="KW-0238">DNA-binding</keyword>
<dbReference type="Gene3D" id="3.40.50.2300">
    <property type="match status" value="1"/>
</dbReference>
<keyword evidence="1" id="KW-0805">Transcription regulation</keyword>
<dbReference type="RefSeq" id="WP_229750676.1">
    <property type="nucleotide sequence ID" value="NZ_BMHP01000008.1"/>
</dbReference>
<gene>
    <name evidence="7" type="ORF">GCM10010911_64370</name>
</gene>
<feature type="domain" description="HTH araC/xylS-type" evidence="5">
    <location>
        <begin position="144"/>
        <end position="242"/>
    </location>
</feature>
<evidence type="ECO:0000256" key="2">
    <source>
        <dbReference type="ARBA" id="ARBA00023125"/>
    </source>
</evidence>
<dbReference type="Pfam" id="PF00072">
    <property type="entry name" value="Response_reg"/>
    <property type="match status" value="1"/>
</dbReference>
<dbReference type="PRINTS" id="PR00032">
    <property type="entry name" value="HTHARAC"/>
</dbReference>
<evidence type="ECO:0000256" key="4">
    <source>
        <dbReference type="PROSITE-ProRule" id="PRU00169"/>
    </source>
</evidence>
<reference evidence="7" key="2">
    <citation type="submission" date="2020-09" db="EMBL/GenBank/DDBJ databases">
        <authorList>
            <person name="Sun Q."/>
            <person name="Zhou Y."/>
        </authorList>
    </citation>
    <scope>NUCLEOTIDE SEQUENCE</scope>
    <source>
        <strain evidence="7">CGMCC 1.15178</strain>
    </source>
</reference>
<organism evidence="7 8">
    <name type="scientific">Paenibacillus nasutitermitis</name>
    <dbReference type="NCBI Taxonomy" id="1652958"/>
    <lineage>
        <taxon>Bacteria</taxon>
        <taxon>Bacillati</taxon>
        <taxon>Bacillota</taxon>
        <taxon>Bacilli</taxon>
        <taxon>Bacillales</taxon>
        <taxon>Paenibacillaceae</taxon>
        <taxon>Paenibacillus</taxon>
    </lineage>
</organism>
<keyword evidence="4" id="KW-0597">Phosphoprotein</keyword>
<dbReference type="SUPFAM" id="SSF46689">
    <property type="entry name" value="Homeodomain-like"/>
    <property type="match status" value="2"/>
</dbReference>
<dbReference type="GO" id="GO:0003700">
    <property type="term" value="F:DNA-binding transcription factor activity"/>
    <property type="evidence" value="ECO:0007669"/>
    <property type="project" value="InterPro"/>
</dbReference>
<keyword evidence="3" id="KW-0804">Transcription</keyword>
<dbReference type="PROSITE" id="PS50110">
    <property type="entry name" value="RESPONSE_REGULATORY"/>
    <property type="match status" value="1"/>
</dbReference>
<keyword evidence="8" id="KW-1185">Reference proteome</keyword>
<dbReference type="InterPro" id="IPR018060">
    <property type="entry name" value="HTH_AraC"/>
</dbReference>
<dbReference type="Gene3D" id="1.10.10.60">
    <property type="entry name" value="Homeodomain-like"/>
    <property type="match status" value="2"/>
</dbReference>
<evidence type="ECO:0000256" key="3">
    <source>
        <dbReference type="ARBA" id="ARBA00023163"/>
    </source>
</evidence>
<feature type="domain" description="Response regulatory" evidence="6">
    <location>
        <begin position="4"/>
        <end position="121"/>
    </location>
</feature>
<dbReference type="PROSITE" id="PS01124">
    <property type="entry name" value="HTH_ARAC_FAMILY_2"/>
    <property type="match status" value="1"/>
</dbReference>
<dbReference type="SMART" id="SM00448">
    <property type="entry name" value="REC"/>
    <property type="match status" value="1"/>
</dbReference>
<reference evidence="7" key="1">
    <citation type="journal article" date="2014" name="Int. J. Syst. Evol. Microbiol.">
        <title>Complete genome sequence of Corynebacterium casei LMG S-19264T (=DSM 44701T), isolated from a smear-ripened cheese.</title>
        <authorList>
            <consortium name="US DOE Joint Genome Institute (JGI-PGF)"/>
            <person name="Walter F."/>
            <person name="Albersmeier A."/>
            <person name="Kalinowski J."/>
            <person name="Ruckert C."/>
        </authorList>
    </citation>
    <scope>NUCLEOTIDE SEQUENCE</scope>
    <source>
        <strain evidence="7">CGMCC 1.15178</strain>
    </source>
</reference>
<dbReference type="CDD" id="cd17536">
    <property type="entry name" value="REC_YesN-like"/>
    <property type="match status" value="1"/>
</dbReference>
<evidence type="ECO:0000313" key="8">
    <source>
        <dbReference type="Proteomes" id="UP000612456"/>
    </source>
</evidence>
<feature type="modified residue" description="4-aspartylphosphate" evidence="4">
    <location>
        <position position="56"/>
    </location>
</feature>
<dbReference type="InterPro" id="IPR001789">
    <property type="entry name" value="Sig_transdc_resp-reg_receiver"/>
</dbReference>
<evidence type="ECO:0000313" key="7">
    <source>
        <dbReference type="EMBL" id="GGD96720.1"/>
    </source>
</evidence>
<dbReference type="SUPFAM" id="SSF52172">
    <property type="entry name" value="CheY-like"/>
    <property type="match status" value="1"/>
</dbReference>
<proteinExistence type="predicted"/>
<dbReference type="GO" id="GO:0000160">
    <property type="term" value="P:phosphorelay signal transduction system"/>
    <property type="evidence" value="ECO:0007669"/>
    <property type="project" value="InterPro"/>
</dbReference>
<evidence type="ECO:0000256" key="1">
    <source>
        <dbReference type="ARBA" id="ARBA00023015"/>
    </source>
</evidence>
<dbReference type="PANTHER" id="PTHR43280">
    <property type="entry name" value="ARAC-FAMILY TRANSCRIPTIONAL REGULATOR"/>
    <property type="match status" value="1"/>
</dbReference>
<dbReference type="Proteomes" id="UP000612456">
    <property type="component" value="Unassembled WGS sequence"/>
</dbReference>